<comment type="similarity">
    <text evidence="5">Belongs to the CASC3 family.</text>
</comment>
<dbReference type="GO" id="GO:0051028">
    <property type="term" value="P:mRNA transport"/>
    <property type="evidence" value="ECO:0007669"/>
    <property type="project" value="UniProtKB-KW"/>
</dbReference>
<dbReference type="GO" id="GO:0030425">
    <property type="term" value="C:dendrite"/>
    <property type="evidence" value="ECO:0007669"/>
    <property type="project" value="UniProtKB-SubCell"/>
</dbReference>
<feature type="region of interest" description="Disordered" evidence="18">
    <location>
        <begin position="174"/>
        <end position="291"/>
    </location>
</feature>
<dbReference type="GO" id="GO:0006417">
    <property type="term" value="P:regulation of translation"/>
    <property type="evidence" value="ECO:0007669"/>
    <property type="project" value="UniProtKB-KW"/>
</dbReference>
<feature type="compositionally biased region" description="Basic and acidic residues" evidence="18">
    <location>
        <begin position="174"/>
        <end position="188"/>
    </location>
</feature>
<keyword evidence="12" id="KW-0810">Translation regulation</keyword>
<keyword evidence="9" id="KW-0507">mRNA processing</keyword>
<feature type="compositionally biased region" description="Basic and acidic residues" evidence="18">
    <location>
        <begin position="512"/>
        <end position="527"/>
    </location>
</feature>
<dbReference type="EMBL" id="LUCH01006982">
    <property type="protein sequence ID" value="KAF5396979.1"/>
    <property type="molecule type" value="Genomic_DNA"/>
</dbReference>
<evidence type="ECO:0000256" key="1">
    <source>
        <dbReference type="ARBA" id="ARBA00004210"/>
    </source>
</evidence>
<evidence type="ECO:0000256" key="15">
    <source>
        <dbReference type="ARBA" id="ARBA00023187"/>
    </source>
</evidence>
<dbReference type="PANTHER" id="PTHR13434:SF0">
    <property type="entry name" value="PROTEIN CASC3"/>
    <property type="match status" value="1"/>
</dbReference>
<keyword evidence="16" id="KW-0539">Nucleus</keyword>
<evidence type="ECO:0000256" key="3">
    <source>
        <dbReference type="ARBA" id="ARBA00004324"/>
    </source>
</evidence>
<feature type="domain" description="Btz" evidence="19">
    <location>
        <begin position="305"/>
        <end position="411"/>
    </location>
</feature>
<evidence type="ECO:0000256" key="14">
    <source>
        <dbReference type="ARBA" id="ARBA00023161"/>
    </source>
</evidence>
<evidence type="ECO:0000256" key="7">
    <source>
        <dbReference type="ARBA" id="ARBA00022448"/>
    </source>
</evidence>
<dbReference type="Proteomes" id="UP000748531">
    <property type="component" value="Unassembled WGS sequence"/>
</dbReference>
<keyword evidence="17" id="KW-0966">Cell projection</keyword>
<evidence type="ECO:0000256" key="5">
    <source>
        <dbReference type="ARBA" id="ARBA00009548"/>
    </source>
</evidence>
<evidence type="ECO:0000256" key="6">
    <source>
        <dbReference type="ARBA" id="ARBA00019964"/>
    </source>
</evidence>
<dbReference type="GO" id="GO:0016607">
    <property type="term" value="C:nuclear speck"/>
    <property type="evidence" value="ECO:0007669"/>
    <property type="project" value="UniProtKB-SubCell"/>
</dbReference>
<dbReference type="GO" id="GO:0035145">
    <property type="term" value="C:exon-exon junction complex"/>
    <property type="evidence" value="ECO:0007669"/>
    <property type="project" value="InterPro"/>
</dbReference>
<name>A0A8J4T3G9_9TREM</name>
<keyword evidence="15" id="KW-0508">mRNA splicing</keyword>
<evidence type="ECO:0000256" key="8">
    <source>
        <dbReference type="ARBA" id="ARBA00022490"/>
    </source>
</evidence>
<evidence type="ECO:0000256" key="13">
    <source>
        <dbReference type="ARBA" id="ARBA00022884"/>
    </source>
</evidence>
<proteinExistence type="inferred from homology"/>
<keyword evidence="7" id="KW-0813">Transport</keyword>
<evidence type="ECO:0000256" key="18">
    <source>
        <dbReference type="SAM" id="MobiDB-lite"/>
    </source>
</evidence>
<reference evidence="20" key="1">
    <citation type="submission" date="2019-05" db="EMBL/GenBank/DDBJ databases">
        <title>Annotation for the trematode Paragonimus heterotremus.</title>
        <authorList>
            <person name="Choi Y.-J."/>
        </authorList>
    </citation>
    <scope>NUCLEOTIDE SEQUENCE</scope>
    <source>
        <strain evidence="20">LC</strain>
    </source>
</reference>
<dbReference type="Pfam" id="PF09405">
    <property type="entry name" value="Btz"/>
    <property type="match status" value="1"/>
</dbReference>
<keyword evidence="14" id="KW-0866">Nonsense-mediated mRNA decay</keyword>
<dbReference type="SMART" id="SM01044">
    <property type="entry name" value="Btz"/>
    <property type="match status" value="1"/>
</dbReference>
<evidence type="ECO:0000259" key="19">
    <source>
        <dbReference type="SMART" id="SM01044"/>
    </source>
</evidence>
<dbReference type="GO" id="GO:0005681">
    <property type="term" value="C:spliceosomal complex"/>
    <property type="evidence" value="ECO:0007669"/>
    <property type="project" value="UniProtKB-KW"/>
</dbReference>
<dbReference type="InterPro" id="IPR028544">
    <property type="entry name" value="CASC3"/>
</dbReference>
<dbReference type="GO" id="GO:0008380">
    <property type="term" value="P:RNA splicing"/>
    <property type="evidence" value="ECO:0007669"/>
    <property type="project" value="UniProtKB-KW"/>
</dbReference>
<evidence type="ECO:0000256" key="4">
    <source>
        <dbReference type="ARBA" id="ARBA00004556"/>
    </source>
</evidence>
<feature type="region of interest" description="Disordered" evidence="18">
    <location>
        <begin position="410"/>
        <end position="531"/>
    </location>
</feature>
<dbReference type="OrthoDB" id="657902at2759"/>
<feature type="compositionally biased region" description="Basic and acidic residues" evidence="18">
    <location>
        <begin position="460"/>
        <end position="495"/>
    </location>
</feature>
<evidence type="ECO:0000256" key="10">
    <source>
        <dbReference type="ARBA" id="ARBA00022728"/>
    </source>
</evidence>
<evidence type="ECO:0000313" key="21">
    <source>
        <dbReference type="Proteomes" id="UP000748531"/>
    </source>
</evidence>
<accession>A0A8J4T3G9</accession>
<keyword evidence="13" id="KW-0694">RNA-binding</keyword>
<evidence type="ECO:0000256" key="16">
    <source>
        <dbReference type="ARBA" id="ARBA00023242"/>
    </source>
</evidence>
<keyword evidence="11" id="KW-0509">mRNA transport</keyword>
<evidence type="ECO:0000256" key="11">
    <source>
        <dbReference type="ARBA" id="ARBA00022816"/>
    </source>
</evidence>
<dbReference type="GO" id="GO:0003729">
    <property type="term" value="F:mRNA binding"/>
    <property type="evidence" value="ECO:0007669"/>
    <property type="project" value="InterPro"/>
</dbReference>
<dbReference type="GO" id="GO:0010494">
    <property type="term" value="C:cytoplasmic stress granule"/>
    <property type="evidence" value="ECO:0007669"/>
    <property type="project" value="UniProtKB-SubCell"/>
</dbReference>
<dbReference type="PANTHER" id="PTHR13434">
    <property type="entry name" value="PROTEIN CASC3"/>
    <property type="match status" value="1"/>
</dbReference>
<dbReference type="GO" id="GO:0048471">
    <property type="term" value="C:perinuclear region of cytoplasm"/>
    <property type="evidence" value="ECO:0007669"/>
    <property type="project" value="UniProtKB-SubCell"/>
</dbReference>
<keyword evidence="8" id="KW-0963">Cytoplasm</keyword>
<keyword evidence="21" id="KW-1185">Reference proteome</keyword>
<sequence length="858" mass="96320">MFRSTSLQLLKRNTPVNTPRPVRLSLPNISSLGLPFVKFSFTDRHAGESPCVDDNSVNVKGPLTTKSEQEPGNTIDSSCITKSSGLVSSAFTQPDEEFTSCSDEVEYPVESVPHPRLSETDELTELQVAMEEINLCVSNELHQDDILSEPDTLEIIDGSTPVKKALCFANVEPEEPKNSDAVDSERQDVSTTSVHDSQLESEGMNHSAEPRINRSSSVSSIPESPDESVLPDTSCSEDSCDEDVLPGSRRRRAGGSDGSDFLSTDSEEHDVLCSDSTHNVSDHYSDAEEREVDVGSELGLVNVPEDTEAAEVAVDLESLAKYDVTGSETEVKLDADQDVSNPAYVPRTGTYFMHDYRAADCDKNAEHASVAKGRADQGKWQHDMFCYYDQAPLSSRDIIRRYGYDIRKYDEPMPEDSSNVSDDVEHTASVSSHSDSRQQDVRPSVVESETTCEVRGSYEYPDKNQPRTSHQRRDYRTRVPKDRPQSHISNDDSGHRFRHGRFTTSGGRYRTNRGEQPRDDYRGRAQTDNRGFTVGRGYLASRRQYEQDVPQDLPTVEDVKHVRSNSSVDRVRGFHGGNIKKVTGPSPAETFDSFTVGISGRPPTKDLYPKRYSALRQTVLSRYDVGDTANFESTQHTDGISDRNNKPHAYASNTMYDTNYGPRFNREYTEVRSRGRNLFPSRTGHNLHTQNSSFMRAQRDFNDRTADAHFTFPPQSSSCAVADVPNAYNSPSFQNQCTPTNFTRPGSQYHAELQSAEAHEYQSSAFNTPESYLHNSPILRDQPYQRDFFPMDSHERRPLLGRRPFKPLEIRDPREHMVETTKFTTTLTTTNSVHTKLKATQDICFLPSEQTSITQTNA</sequence>
<evidence type="ECO:0000256" key="12">
    <source>
        <dbReference type="ARBA" id="ARBA00022845"/>
    </source>
</evidence>
<evidence type="ECO:0000313" key="20">
    <source>
        <dbReference type="EMBL" id="KAF5396979.1"/>
    </source>
</evidence>
<organism evidence="20 21">
    <name type="scientific">Paragonimus heterotremus</name>
    <dbReference type="NCBI Taxonomy" id="100268"/>
    <lineage>
        <taxon>Eukaryota</taxon>
        <taxon>Metazoa</taxon>
        <taxon>Spiralia</taxon>
        <taxon>Lophotrochozoa</taxon>
        <taxon>Platyhelminthes</taxon>
        <taxon>Trematoda</taxon>
        <taxon>Digenea</taxon>
        <taxon>Plagiorchiida</taxon>
        <taxon>Troglotremata</taxon>
        <taxon>Troglotrematidae</taxon>
        <taxon>Paragonimus</taxon>
    </lineage>
</organism>
<protein>
    <recommendedName>
        <fullName evidence="6">Protein CASC3</fullName>
    </recommendedName>
</protein>
<evidence type="ECO:0000256" key="2">
    <source>
        <dbReference type="ARBA" id="ARBA00004279"/>
    </source>
</evidence>
<gene>
    <name evidence="20" type="ORF">PHET_10081</name>
</gene>
<keyword evidence="10" id="KW-0747">Spliceosome</keyword>
<dbReference type="GO" id="GO:0000184">
    <property type="term" value="P:nuclear-transcribed mRNA catabolic process, nonsense-mediated decay"/>
    <property type="evidence" value="ECO:0007669"/>
    <property type="project" value="UniProtKB-KW"/>
</dbReference>
<evidence type="ECO:0000256" key="9">
    <source>
        <dbReference type="ARBA" id="ARBA00022664"/>
    </source>
</evidence>
<comment type="subcellular location">
    <subcellularLocation>
        <location evidence="2">Cell projection</location>
        <location evidence="2">Dendrite</location>
    </subcellularLocation>
    <subcellularLocation>
        <location evidence="1">Cytoplasm</location>
        <location evidence="1">Stress granule</location>
    </subcellularLocation>
    <subcellularLocation>
        <location evidence="4">Cytoplasm</location>
        <location evidence="4">Perinuclear region</location>
    </subcellularLocation>
    <subcellularLocation>
        <location evidence="3">Nucleus speckle</location>
    </subcellularLocation>
</comment>
<evidence type="ECO:0000256" key="17">
    <source>
        <dbReference type="ARBA" id="ARBA00023273"/>
    </source>
</evidence>
<feature type="region of interest" description="Disordered" evidence="18">
    <location>
        <begin position="630"/>
        <end position="661"/>
    </location>
</feature>
<comment type="caution">
    <text evidence="20">The sequence shown here is derived from an EMBL/GenBank/DDBJ whole genome shotgun (WGS) entry which is preliminary data.</text>
</comment>
<dbReference type="InterPro" id="IPR018545">
    <property type="entry name" value="Btz_dom"/>
</dbReference>
<dbReference type="GO" id="GO:0006397">
    <property type="term" value="P:mRNA processing"/>
    <property type="evidence" value="ECO:0007669"/>
    <property type="project" value="UniProtKB-KW"/>
</dbReference>
<dbReference type="AlphaFoldDB" id="A0A8J4T3G9"/>